<reference evidence="1" key="2">
    <citation type="journal article" date="2018" name="Sci. Data">
        <title>The draft genome sequence of cork oak.</title>
        <authorList>
            <person name="Ramos A.M."/>
            <person name="Usie A."/>
            <person name="Barbosa P."/>
            <person name="Barros P.M."/>
            <person name="Capote T."/>
            <person name="Chaves I."/>
            <person name="Simoes F."/>
            <person name="Abreu I."/>
            <person name="Carrasquinho I."/>
            <person name="Faro C."/>
            <person name="Guimaraes J.B."/>
            <person name="Mendonca D."/>
            <person name="Nobrega F."/>
            <person name="Rodrigues L."/>
            <person name="Saibo N.J.M."/>
            <person name="Varela M.C."/>
            <person name="Egas C."/>
            <person name="Matos J."/>
            <person name="Miguel C.M."/>
            <person name="Oliveira M.M."/>
            <person name="Ricardo C.P."/>
            <person name="Goncalves S."/>
        </authorList>
    </citation>
    <scope>NUCLEOTIDE SEQUENCE [LARGE SCALE GENOMIC DNA]</scope>
    <source>
        <strain evidence="1">HL8</strain>
    </source>
</reference>
<reference evidence="1" key="1">
    <citation type="submission" date="2017-12" db="EMBL/GenBank/DDBJ databases">
        <authorList>
            <person name="Barbosa P."/>
            <person name="Usie A."/>
            <person name="Ramos A.M."/>
        </authorList>
    </citation>
    <scope>NUCLEOTIDE SEQUENCE</scope>
    <source>
        <strain evidence="1">HL8</strain>
        <tissue evidence="1">Leaves</tissue>
    </source>
</reference>
<accession>A0AAW0M300</accession>
<sequence>MEKFIDPPIQLSFRQEKGRNETLCTTKEFCGICIVNWIIFWFLGGTTNGNEFMCKQELIYAAEASGLSWSPIG</sequence>
<dbReference type="AlphaFoldDB" id="A0AAW0M300"/>
<name>A0AAW0M300_QUESU</name>
<dbReference type="EMBL" id="PKMF04000026">
    <property type="protein sequence ID" value="KAK7857606.1"/>
    <property type="molecule type" value="Genomic_DNA"/>
</dbReference>
<protein>
    <submittedName>
        <fullName evidence="1">Uncharacterized protein</fullName>
    </submittedName>
</protein>
<comment type="caution">
    <text evidence="1">The sequence shown here is derived from an EMBL/GenBank/DDBJ whole genome shotgun (WGS) entry which is preliminary data.</text>
</comment>
<reference evidence="1" key="3">
    <citation type="submission" date="2023-07" db="EMBL/GenBank/DDBJ databases">
        <title>An improved reference 1 genome and first organelle genomes of Quercus suber.</title>
        <authorList>
            <consortium name="Genosuber Consortium"/>
            <person name="Usie A."/>
            <person name="Serra O."/>
            <person name="Barros P."/>
        </authorList>
    </citation>
    <scope>NUCLEOTIDE SEQUENCE</scope>
    <source>
        <strain evidence="1">HL8</strain>
        <tissue evidence="1">Leaves</tissue>
    </source>
</reference>
<organism evidence="1">
    <name type="scientific">Quercus suber</name>
    <name type="common">Cork oak</name>
    <dbReference type="NCBI Taxonomy" id="58331"/>
    <lineage>
        <taxon>Eukaryota</taxon>
        <taxon>Viridiplantae</taxon>
        <taxon>Streptophyta</taxon>
        <taxon>Embryophyta</taxon>
        <taxon>Tracheophyta</taxon>
        <taxon>Spermatophyta</taxon>
        <taxon>Magnoliopsida</taxon>
        <taxon>eudicotyledons</taxon>
        <taxon>Gunneridae</taxon>
        <taxon>Pentapetalae</taxon>
        <taxon>rosids</taxon>
        <taxon>fabids</taxon>
        <taxon>Fagales</taxon>
        <taxon>Fagaceae</taxon>
        <taxon>Quercus</taxon>
    </lineage>
</organism>
<gene>
    <name evidence="1" type="ORF">CFP56_017111</name>
</gene>
<evidence type="ECO:0000313" key="1">
    <source>
        <dbReference type="EMBL" id="KAK7857606.1"/>
    </source>
</evidence>
<proteinExistence type="predicted"/>